<dbReference type="Proteomes" id="UP000805193">
    <property type="component" value="Unassembled WGS sequence"/>
</dbReference>
<proteinExistence type="predicted"/>
<comment type="caution">
    <text evidence="1">The sequence shown here is derived from an EMBL/GenBank/DDBJ whole genome shotgun (WGS) entry which is preliminary data.</text>
</comment>
<name>A0AC60PLN1_IXOPE</name>
<gene>
    <name evidence="1" type="ORF">HPB47_002406</name>
</gene>
<dbReference type="EMBL" id="JABSTQ010010325">
    <property type="protein sequence ID" value="KAG0421722.1"/>
    <property type="molecule type" value="Genomic_DNA"/>
</dbReference>
<protein>
    <submittedName>
        <fullName evidence="1">Uncharacterized protein</fullName>
    </submittedName>
</protein>
<organism evidence="1 2">
    <name type="scientific">Ixodes persulcatus</name>
    <name type="common">Taiga tick</name>
    <dbReference type="NCBI Taxonomy" id="34615"/>
    <lineage>
        <taxon>Eukaryota</taxon>
        <taxon>Metazoa</taxon>
        <taxon>Ecdysozoa</taxon>
        <taxon>Arthropoda</taxon>
        <taxon>Chelicerata</taxon>
        <taxon>Arachnida</taxon>
        <taxon>Acari</taxon>
        <taxon>Parasitiformes</taxon>
        <taxon>Ixodida</taxon>
        <taxon>Ixodoidea</taxon>
        <taxon>Ixodidae</taxon>
        <taxon>Ixodinae</taxon>
        <taxon>Ixodes</taxon>
    </lineage>
</organism>
<accession>A0AC60PLN1</accession>
<reference evidence="1 2" key="1">
    <citation type="journal article" date="2020" name="Cell">
        <title>Large-Scale Comparative Analyses of Tick Genomes Elucidate Their Genetic Diversity and Vector Capacities.</title>
        <authorList>
            <consortium name="Tick Genome and Microbiome Consortium (TIGMIC)"/>
            <person name="Jia N."/>
            <person name="Wang J."/>
            <person name="Shi W."/>
            <person name="Du L."/>
            <person name="Sun Y."/>
            <person name="Zhan W."/>
            <person name="Jiang J.F."/>
            <person name="Wang Q."/>
            <person name="Zhang B."/>
            <person name="Ji P."/>
            <person name="Bell-Sakyi L."/>
            <person name="Cui X.M."/>
            <person name="Yuan T.T."/>
            <person name="Jiang B.G."/>
            <person name="Yang W.F."/>
            <person name="Lam T.T."/>
            <person name="Chang Q.C."/>
            <person name="Ding S.J."/>
            <person name="Wang X.J."/>
            <person name="Zhu J.G."/>
            <person name="Ruan X.D."/>
            <person name="Zhao L."/>
            <person name="Wei J.T."/>
            <person name="Ye R.Z."/>
            <person name="Que T.C."/>
            <person name="Du C.H."/>
            <person name="Zhou Y.H."/>
            <person name="Cheng J.X."/>
            <person name="Dai P.F."/>
            <person name="Guo W.B."/>
            <person name="Han X.H."/>
            <person name="Huang E.J."/>
            <person name="Li L.F."/>
            <person name="Wei W."/>
            <person name="Gao Y.C."/>
            <person name="Liu J.Z."/>
            <person name="Shao H.Z."/>
            <person name="Wang X."/>
            <person name="Wang C.C."/>
            <person name="Yang T.C."/>
            <person name="Huo Q.B."/>
            <person name="Li W."/>
            <person name="Chen H.Y."/>
            <person name="Chen S.E."/>
            <person name="Zhou L.G."/>
            <person name="Ni X.B."/>
            <person name="Tian J.H."/>
            <person name="Sheng Y."/>
            <person name="Liu T."/>
            <person name="Pan Y.S."/>
            <person name="Xia L.Y."/>
            <person name="Li J."/>
            <person name="Zhao F."/>
            <person name="Cao W.C."/>
        </authorList>
    </citation>
    <scope>NUCLEOTIDE SEQUENCE [LARGE SCALE GENOMIC DNA]</scope>
    <source>
        <strain evidence="1">Iper-2018</strain>
    </source>
</reference>
<sequence>MESRTGLSACAAYVPRARVNLPLRFRLLFGGSVSSVFIALHCLRYERTPKGNLRKPSRQDVHNFVSNAWAAVPEDVIRQSFKGCGISTALDGSEDGELHQRLACVRPPSVPHDRGALADECVDLMFCSDSEESFDGFPDED</sequence>
<evidence type="ECO:0000313" key="2">
    <source>
        <dbReference type="Proteomes" id="UP000805193"/>
    </source>
</evidence>
<evidence type="ECO:0000313" key="1">
    <source>
        <dbReference type="EMBL" id="KAG0421722.1"/>
    </source>
</evidence>
<keyword evidence="2" id="KW-1185">Reference proteome</keyword>